<dbReference type="CDD" id="cd02847">
    <property type="entry name" value="E_set_Chitobiase_C"/>
    <property type="match status" value="1"/>
</dbReference>
<dbReference type="GO" id="GO:0030247">
    <property type="term" value="F:polysaccharide binding"/>
    <property type="evidence" value="ECO:0007669"/>
    <property type="project" value="InterPro"/>
</dbReference>
<dbReference type="AlphaFoldDB" id="A0A2T0WMS9"/>
<comment type="catalytic activity">
    <reaction evidence="1">
        <text>Hydrolysis of terminal non-reducing N-acetyl-D-hexosamine residues in N-acetyl-beta-D-hexosaminides.</text>
        <dbReference type="EC" id="3.2.1.52"/>
    </reaction>
</comment>
<dbReference type="RefSeq" id="WP_106133488.1">
    <property type="nucleotide sequence ID" value="NZ_PVTR01000005.1"/>
</dbReference>
<dbReference type="Pfam" id="PF03174">
    <property type="entry name" value="CHB_HEX_C"/>
    <property type="match status" value="1"/>
</dbReference>
<proteinExistence type="inferred from homology"/>
<feature type="signal peptide" evidence="9">
    <location>
        <begin position="1"/>
        <end position="27"/>
    </location>
</feature>
<dbReference type="Gene3D" id="3.30.379.10">
    <property type="entry name" value="Chitobiase/beta-hexosaminidase domain 2-like"/>
    <property type="match status" value="1"/>
</dbReference>
<dbReference type="InterPro" id="IPR015883">
    <property type="entry name" value="Glyco_hydro_20_cat"/>
</dbReference>
<keyword evidence="12" id="KW-1185">Reference proteome</keyword>
<evidence type="ECO:0000256" key="6">
    <source>
        <dbReference type="ARBA" id="ARBA00030512"/>
    </source>
</evidence>
<protein>
    <recommendedName>
        <fullName evidence="3">beta-N-acetylhexosaminidase</fullName>
        <ecNumber evidence="3">3.2.1.52</ecNumber>
    </recommendedName>
    <alternativeName>
        <fullName evidence="6">Beta-N-acetylhexosaminidase</fullName>
    </alternativeName>
    <alternativeName>
        <fullName evidence="7">N-acetyl-beta-glucosaminidase</fullName>
    </alternativeName>
</protein>
<dbReference type="InterPro" id="IPR029018">
    <property type="entry name" value="Hex-like_dom2"/>
</dbReference>
<dbReference type="InterPro" id="IPR017853">
    <property type="entry name" value="GH"/>
</dbReference>
<evidence type="ECO:0000259" key="10">
    <source>
        <dbReference type="SMART" id="SM01081"/>
    </source>
</evidence>
<dbReference type="Pfam" id="PF00728">
    <property type="entry name" value="Glyco_hydro_20"/>
    <property type="match status" value="1"/>
</dbReference>
<dbReference type="Gene3D" id="2.60.40.10">
    <property type="entry name" value="Immunoglobulins"/>
    <property type="match status" value="1"/>
</dbReference>
<dbReference type="InterPro" id="IPR014756">
    <property type="entry name" value="Ig_E-set"/>
</dbReference>
<dbReference type="Pfam" id="PF02838">
    <property type="entry name" value="Glyco_hydro_20b"/>
    <property type="match status" value="1"/>
</dbReference>
<dbReference type="GO" id="GO:0016020">
    <property type="term" value="C:membrane"/>
    <property type="evidence" value="ECO:0007669"/>
    <property type="project" value="TreeGrafter"/>
</dbReference>
<sequence length="863" mass="97353">MIRKLIYSVLTLTAVSLLLSFCSTRNGHPSAEDIHIEWEILENSPHPKAFHRASFKITNNGKQDLKPDWEIFFNTIFLSVAPEVISGAVSISHLSGDYFGIAPKEGFPSLASGESYTIEYRSDNFLTKNTHVPEALYIVFGDKEEGNPLTGYDVKGIKIPTMVRDTEGLGLPIPTGNFLFERNKNLKLLRQTDFSPIIPTPKTYVLNDGHWNSGSNIKLFVEEGFEHEAKHLKKWLEALYSGSVSDSGKEGASILLLKSDKDLGTEGYELDVESEVITLKASQNQGVFYGMQSLMALMPIYAFEDKVSDIEVPQVSIQDEPRFGYRGLFLDVARNFQSKEAVLKLLDLMSFYKLNVFHFNLANDEGWRIEIPGLPELTEIGSKRGHSKEEKEFLWPYYGSGPNKDDSPQGTGFYTVSDFQDILRYAKERHIEVIPEIGVPAHSRAAIIAMRYRYHQKMENGDEQGAKEFLLEDFDDQSEYLSAQNFRGNTICICQESAFRFYEKVLDEIISMYNEANVPLHTFHTGGDEVPHGAWTASPVCEKFIMESDSVSSVEELRNYFYTRINRMFGEKGLQTAGWEEIGQMEVAENGSSKSVPNPEFADADFRVYAWNAVAGWGGEDMAYQLANAGYEVVVCNSSNLYFDLAYDLHPDEPGHEWSGYVDLKTAWQTVPLNHFISNDVDMYGRPLDIDVLLQSKEKLTAEGKKNIKGISGQLWTETVKGQDMMEYYLLPKIFGLAERAWSQDPDWAGIDDHDERRFAREEDWNKFSNAVGQRELPRLDFIFGGFNTRLPKPGTFVKDGLMHANVEHPGLIIRFTRDGTEVTPNSPQYTAPVPIDGKVSLRVFTPSGKGGGMTTCDKWDGS</sequence>
<dbReference type="EMBL" id="PVTR01000005">
    <property type="protein sequence ID" value="PRY87995.1"/>
    <property type="molecule type" value="Genomic_DNA"/>
</dbReference>
<comment type="caution">
    <text evidence="11">The sequence shown here is derived from an EMBL/GenBank/DDBJ whole genome shotgun (WGS) entry which is preliminary data.</text>
</comment>
<dbReference type="InterPro" id="IPR004867">
    <property type="entry name" value="CHB_C_dom"/>
</dbReference>
<evidence type="ECO:0000256" key="8">
    <source>
        <dbReference type="PIRSR" id="PIRSR625705-1"/>
    </source>
</evidence>
<dbReference type="PANTHER" id="PTHR22600">
    <property type="entry name" value="BETA-HEXOSAMINIDASE"/>
    <property type="match status" value="1"/>
</dbReference>
<feature type="active site" description="Proton donor" evidence="8">
    <location>
        <position position="529"/>
    </location>
</feature>
<dbReference type="SMART" id="SM01081">
    <property type="entry name" value="CHB_HEX"/>
    <property type="match status" value="1"/>
</dbReference>
<keyword evidence="4" id="KW-0378">Hydrolase</keyword>
<dbReference type="Gene3D" id="3.20.20.80">
    <property type="entry name" value="Glycosidases"/>
    <property type="match status" value="1"/>
</dbReference>
<dbReference type="EC" id="3.2.1.52" evidence="3"/>
<dbReference type="Pfam" id="PF03173">
    <property type="entry name" value="CHB_HEX"/>
    <property type="match status" value="1"/>
</dbReference>
<dbReference type="InterPro" id="IPR004866">
    <property type="entry name" value="CHB/HEX_N_dom"/>
</dbReference>
<dbReference type="SUPFAM" id="SSF49384">
    <property type="entry name" value="Carbohydrate-binding domain"/>
    <property type="match status" value="1"/>
</dbReference>
<dbReference type="InterPro" id="IPR015882">
    <property type="entry name" value="HEX_bac_N"/>
</dbReference>
<dbReference type="SUPFAM" id="SSF51445">
    <property type="entry name" value="(Trans)glycosidases"/>
    <property type="match status" value="1"/>
</dbReference>
<keyword evidence="9" id="KW-0732">Signal</keyword>
<evidence type="ECO:0000256" key="7">
    <source>
        <dbReference type="ARBA" id="ARBA00033000"/>
    </source>
</evidence>
<evidence type="ECO:0000256" key="4">
    <source>
        <dbReference type="ARBA" id="ARBA00022801"/>
    </source>
</evidence>
<keyword evidence="5" id="KW-0326">Glycosidase</keyword>
<dbReference type="Gene3D" id="2.60.40.290">
    <property type="match status" value="1"/>
</dbReference>
<dbReference type="PANTHER" id="PTHR22600:SF57">
    <property type="entry name" value="BETA-N-ACETYLHEXOSAMINIDASE"/>
    <property type="match status" value="1"/>
</dbReference>
<feature type="chain" id="PRO_5015636321" description="beta-N-acetylhexosaminidase" evidence="9">
    <location>
        <begin position="28"/>
        <end position="863"/>
    </location>
</feature>
<dbReference type="GO" id="GO:0005975">
    <property type="term" value="P:carbohydrate metabolic process"/>
    <property type="evidence" value="ECO:0007669"/>
    <property type="project" value="InterPro"/>
</dbReference>
<dbReference type="Proteomes" id="UP000238157">
    <property type="component" value="Unassembled WGS sequence"/>
</dbReference>
<accession>A0A2T0WMS9</accession>
<dbReference type="SUPFAM" id="SSF55545">
    <property type="entry name" value="beta-N-acetylhexosaminidase-like domain"/>
    <property type="match status" value="1"/>
</dbReference>
<evidence type="ECO:0000256" key="1">
    <source>
        <dbReference type="ARBA" id="ARBA00001231"/>
    </source>
</evidence>
<evidence type="ECO:0000256" key="5">
    <source>
        <dbReference type="ARBA" id="ARBA00023295"/>
    </source>
</evidence>
<dbReference type="SUPFAM" id="SSF81296">
    <property type="entry name" value="E set domains"/>
    <property type="match status" value="1"/>
</dbReference>
<dbReference type="InterPro" id="IPR013783">
    <property type="entry name" value="Ig-like_fold"/>
</dbReference>
<gene>
    <name evidence="11" type="ORF">CLW00_105115</name>
</gene>
<reference evidence="11 12" key="1">
    <citation type="submission" date="2018-03" db="EMBL/GenBank/DDBJ databases">
        <title>Genomic Encyclopedia of Archaeal and Bacterial Type Strains, Phase II (KMG-II): from individual species to whole genera.</title>
        <authorList>
            <person name="Goeker M."/>
        </authorList>
    </citation>
    <scope>NUCLEOTIDE SEQUENCE [LARGE SCALE GENOMIC DNA]</scope>
    <source>
        <strain evidence="11 12">DSM 27929</strain>
    </source>
</reference>
<dbReference type="GO" id="GO:0030203">
    <property type="term" value="P:glycosaminoglycan metabolic process"/>
    <property type="evidence" value="ECO:0007669"/>
    <property type="project" value="TreeGrafter"/>
</dbReference>
<evidence type="ECO:0000256" key="2">
    <source>
        <dbReference type="ARBA" id="ARBA00006285"/>
    </source>
</evidence>
<evidence type="ECO:0000313" key="12">
    <source>
        <dbReference type="Proteomes" id="UP000238157"/>
    </source>
</evidence>
<comment type="similarity">
    <text evidence="2">Belongs to the glycosyl hydrolase 20 family.</text>
</comment>
<dbReference type="OrthoDB" id="9763537at2"/>
<name>A0A2T0WMS9_9BACT</name>
<evidence type="ECO:0000313" key="11">
    <source>
        <dbReference type="EMBL" id="PRY87995.1"/>
    </source>
</evidence>
<dbReference type="InterPro" id="IPR025705">
    <property type="entry name" value="Beta_hexosaminidase_sua/sub"/>
</dbReference>
<organism evidence="11 12">
    <name type="scientific">Mongoliibacter ruber</name>
    <dbReference type="NCBI Taxonomy" id="1750599"/>
    <lineage>
        <taxon>Bacteria</taxon>
        <taxon>Pseudomonadati</taxon>
        <taxon>Bacteroidota</taxon>
        <taxon>Cytophagia</taxon>
        <taxon>Cytophagales</taxon>
        <taxon>Cyclobacteriaceae</taxon>
        <taxon>Mongoliibacter</taxon>
    </lineage>
</organism>
<dbReference type="GO" id="GO:0004563">
    <property type="term" value="F:beta-N-acetylhexosaminidase activity"/>
    <property type="evidence" value="ECO:0007669"/>
    <property type="project" value="UniProtKB-EC"/>
</dbReference>
<feature type="domain" description="Chitobiase/beta-hexosaminidases N-terminal" evidence="10">
    <location>
        <begin position="32"/>
        <end position="194"/>
    </location>
</feature>
<evidence type="ECO:0000256" key="3">
    <source>
        <dbReference type="ARBA" id="ARBA00012663"/>
    </source>
</evidence>
<evidence type="ECO:0000256" key="9">
    <source>
        <dbReference type="SAM" id="SignalP"/>
    </source>
</evidence>
<dbReference type="InterPro" id="IPR012291">
    <property type="entry name" value="CBM2_carb-bd_dom_sf"/>
</dbReference>
<dbReference type="PRINTS" id="PR00738">
    <property type="entry name" value="GLHYDRLASE20"/>
</dbReference>
<dbReference type="InterPro" id="IPR008965">
    <property type="entry name" value="CBM2/CBM3_carb-bd_dom_sf"/>
</dbReference>